<comment type="caution">
    <text evidence="2">The sequence shown here is derived from an EMBL/GenBank/DDBJ whole genome shotgun (WGS) entry which is preliminary data.</text>
</comment>
<sequence>MIFRKLRLVFIIYIYVITIASFLLLNYDYTIDRTNRIPLVRAAMVSSYPDDLRLWTEEIAMTKAWVFMTDNDDAEGVPVSAFEAWRFDDEIFKKFCDFGAKLLVLWARSGSHENLSIAEDIVRRSLIAMSKFEYLLPNPWGENWYAFSVILPKLLSMYIYLGDNEELKNKCYRLMMKVVTRLDRSLSVNRKGINVAYLGIPRLCATYYFDKRIFNQDIQKNENPFIKLKEQFYLNFNRSPAIFDGVYEDGTCIEHKNVATFSYFVTLNGFYESVYHALGLPSNVRDIASYMLNKVLHPDIPWLPLGLFGRTGDRYRYKHWWNVTCSKEGIELMPFSGVAVFKTPQSMICVRVQRPGFTTYETDKSAQGEFALGWVQLRRIYIKGVNYPRKLNWDVLKNEPGLIIPADGRFLLLVGGKYQTTMSYQCQPNSINSFVGRLVDSELLFWKNEYNFRSAYSGDCLVKEAAVVTSHGLEAYYEIENNSGKDLKFIWQDNENKLAVNDISVDHQGNFVLIPSGKTIAFNWRMLISEGVDSKIKIDQGNLTFESGGVYTVKVLKKNEKFVVLKGDKPVLIGTNSSVLDEYVLYEKKKYRRDPKNFMYRL</sequence>
<dbReference type="OrthoDB" id="7664747at2759"/>
<keyword evidence="1" id="KW-0472">Membrane</keyword>
<dbReference type="Proteomes" id="UP000729913">
    <property type="component" value="Unassembled WGS sequence"/>
</dbReference>
<dbReference type="EMBL" id="JAAOIC020000052">
    <property type="protein sequence ID" value="KAG8035896.1"/>
    <property type="molecule type" value="Genomic_DNA"/>
</dbReference>
<protein>
    <submittedName>
        <fullName evidence="2">Uncharacterized protein</fullName>
    </submittedName>
</protein>
<name>A0A8J5UXJ6_9HYME</name>
<keyword evidence="3" id="KW-1185">Reference proteome</keyword>
<feature type="transmembrane region" description="Helical" evidence="1">
    <location>
        <begin position="7"/>
        <end position="27"/>
    </location>
</feature>
<gene>
    <name evidence="2" type="ORF">G9C98_003022</name>
</gene>
<keyword evidence="1" id="KW-1133">Transmembrane helix</keyword>
<proteinExistence type="predicted"/>
<dbReference type="AlphaFoldDB" id="A0A8J5UXJ6"/>
<accession>A0A8J5UXJ6</accession>
<keyword evidence="1" id="KW-0812">Transmembrane</keyword>
<evidence type="ECO:0000313" key="3">
    <source>
        <dbReference type="Proteomes" id="UP000729913"/>
    </source>
</evidence>
<evidence type="ECO:0000313" key="2">
    <source>
        <dbReference type="EMBL" id="KAG8035896.1"/>
    </source>
</evidence>
<reference evidence="2" key="1">
    <citation type="submission" date="2020-03" db="EMBL/GenBank/DDBJ databases">
        <authorList>
            <person name="Chebbi M.A."/>
            <person name="Drezen J.M."/>
        </authorList>
    </citation>
    <scope>NUCLEOTIDE SEQUENCE</scope>
    <source>
        <tissue evidence="2">Whole body</tissue>
    </source>
</reference>
<evidence type="ECO:0000256" key="1">
    <source>
        <dbReference type="SAM" id="Phobius"/>
    </source>
</evidence>
<reference evidence="2" key="2">
    <citation type="submission" date="2021-04" db="EMBL/GenBank/DDBJ databases">
        <title>Genome-wide patterns of bracovirus chromosomal integration into multiple host tissues during parasitism.</title>
        <authorList>
            <person name="Chebbi M.A.C."/>
        </authorList>
    </citation>
    <scope>NUCLEOTIDE SEQUENCE</scope>
    <source>
        <tissue evidence="2">Whole body</tissue>
    </source>
</reference>
<organism evidence="2 3">
    <name type="scientific">Cotesia typhae</name>
    <dbReference type="NCBI Taxonomy" id="2053667"/>
    <lineage>
        <taxon>Eukaryota</taxon>
        <taxon>Metazoa</taxon>
        <taxon>Ecdysozoa</taxon>
        <taxon>Arthropoda</taxon>
        <taxon>Hexapoda</taxon>
        <taxon>Insecta</taxon>
        <taxon>Pterygota</taxon>
        <taxon>Neoptera</taxon>
        <taxon>Endopterygota</taxon>
        <taxon>Hymenoptera</taxon>
        <taxon>Apocrita</taxon>
        <taxon>Ichneumonoidea</taxon>
        <taxon>Braconidae</taxon>
        <taxon>Microgastrinae</taxon>
        <taxon>Cotesia</taxon>
    </lineage>
</organism>